<evidence type="ECO:0000256" key="2">
    <source>
        <dbReference type="ARBA" id="ARBA00004607"/>
    </source>
</evidence>
<evidence type="ECO:0000313" key="14">
    <source>
        <dbReference type="EMBL" id="KAA0154623.1"/>
    </source>
</evidence>
<evidence type="ECO:0000313" key="18">
    <source>
        <dbReference type="Proteomes" id="UP000325113"/>
    </source>
</evidence>
<evidence type="ECO:0000256" key="3">
    <source>
        <dbReference type="ARBA" id="ARBA00005822"/>
    </source>
</evidence>
<keyword evidence="6" id="KW-0969">Cilium</keyword>
<dbReference type="OMA" id="PNFGIQY"/>
<feature type="domain" description="BBSome complex member BBS5 PH" evidence="10">
    <location>
        <begin position="35"/>
        <end position="89"/>
    </location>
</feature>
<dbReference type="InterPro" id="IPR006606">
    <property type="entry name" value="BBL5"/>
</dbReference>
<dbReference type="EMBL" id="HBET01015688">
    <property type="protein sequence ID" value="CAD8566165.1"/>
    <property type="molecule type" value="Transcribed_RNA"/>
</dbReference>
<evidence type="ECO:0000256" key="5">
    <source>
        <dbReference type="ARBA" id="ARBA00022490"/>
    </source>
</evidence>
<proteinExistence type="inferred from homology"/>
<dbReference type="Proteomes" id="UP000323011">
    <property type="component" value="Unassembled WGS sequence"/>
</dbReference>
<evidence type="ECO:0000256" key="8">
    <source>
        <dbReference type="ARBA" id="ARBA00023212"/>
    </source>
</evidence>
<feature type="domain" description="BBSome complex member BBS5 PH" evidence="10">
    <location>
        <begin position="165"/>
        <end position="219"/>
    </location>
</feature>
<evidence type="ECO:0000256" key="4">
    <source>
        <dbReference type="ARBA" id="ARBA00022475"/>
    </source>
</evidence>
<gene>
    <name evidence="11" type="ORF">CROE0942_LOCUS10543</name>
    <name evidence="12" type="ORF">CROE0942_LOCUS10544</name>
    <name evidence="15" type="ORF">FNF27_01501</name>
    <name evidence="13" type="ORF">FNF29_07902</name>
    <name evidence="14" type="ORF">FNF31_06278</name>
</gene>
<dbReference type="GO" id="GO:0036064">
    <property type="term" value="C:ciliary basal body"/>
    <property type="evidence" value="ECO:0007669"/>
    <property type="project" value="TreeGrafter"/>
</dbReference>
<dbReference type="Proteomes" id="UP000325113">
    <property type="component" value="Unassembled WGS sequence"/>
</dbReference>
<dbReference type="PANTHER" id="PTHR21351">
    <property type="entry name" value="BARDET-BIEDL SYNDROME PROTEIN 5"/>
    <property type="match status" value="1"/>
</dbReference>
<keyword evidence="17" id="KW-1185">Reference proteome</keyword>
<keyword evidence="5" id="KW-0963">Cytoplasm</keyword>
<keyword evidence="9" id="KW-0966">Cell projection</keyword>
<dbReference type="GO" id="GO:0032266">
    <property type="term" value="F:phosphatidylinositol-3-phosphate binding"/>
    <property type="evidence" value="ECO:0007669"/>
    <property type="project" value="TreeGrafter"/>
</dbReference>
<keyword evidence="7" id="KW-0472">Membrane</keyword>
<evidence type="ECO:0000313" key="17">
    <source>
        <dbReference type="Proteomes" id="UP000323011"/>
    </source>
</evidence>
<dbReference type="SMART" id="SM00683">
    <property type="entry name" value="DM16"/>
    <property type="match status" value="2"/>
</dbReference>
<dbReference type="Proteomes" id="UP000322899">
    <property type="component" value="Unassembled WGS sequence"/>
</dbReference>
<dbReference type="InterPro" id="IPR030804">
    <property type="entry name" value="BBS5/fem-3"/>
</dbReference>
<reference evidence="11" key="2">
    <citation type="submission" date="2021-01" db="EMBL/GenBank/DDBJ databases">
        <authorList>
            <person name="Corre E."/>
            <person name="Pelletier E."/>
            <person name="Niang G."/>
            <person name="Scheremetjew M."/>
            <person name="Finn R."/>
            <person name="Kale V."/>
            <person name="Holt S."/>
            <person name="Cochrane G."/>
            <person name="Meng A."/>
            <person name="Brown T."/>
            <person name="Cohen L."/>
        </authorList>
    </citation>
    <scope>NUCLEOTIDE SEQUENCE</scope>
    <source>
        <strain evidence="11">E4-10</strain>
    </source>
</reference>
<sequence>MAAADASGPSSGQVWQDKEIRLFLPAQAVMCRKGEFVIDRMNSVEDTKGNNGTRGTLLITNLRMVWISHKSFKTNLSVGYSCIQTITIRSAPSILRARAQALYLMTKFDEARYEFIFTSLVEGSPRLFTTVQAVFRAYETSKLYRDLKLRGAIVRDGLLRQLPDEEVFNRLDGVMNLSSDQGNLGVLYLTNIRMVWHASLAENFNVSIPWIQISKVHVRASKFGQALVVETVPRAGGYVLGFKIEPDERREAACKEVSSLWKVFLADPVLGVKHTVEDAPTSTQSAPLERRADDVEIVDSAETSDTMAAYLADASKAADREPVFDPELGLAVEALPPGYDIGKLWSA</sequence>
<dbReference type="GO" id="GO:0060170">
    <property type="term" value="C:ciliary membrane"/>
    <property type="evidence" value="ECO:0007669"/>
    <property type="project" value="UniProtKB-SubCell"/>
</dbReference>
<evidence type="ECO:0000313" key="16">
    <source>
        <dbReference type="Proteomes" id="UP000322899"/>
    </source>
</evidence>
<evidence type="ECO:0000313" key="15">
    <source>
        <dbReference type="EMBL" id="KAA0177171.1"/>
    </source>
</evidence>
<accession>A0A5A8EN38</accession>
<dbReference type="OrthoDB" id="10261999at2759"/>
<comment type="similarity">
    <text evidence="3">Belongs to the BBS5 family.</text>
</comment>
<evidence type="ECO:0000256" key="6">
    <source>
        <dbReference type="ARBA" id="ARBA00023069"/>
    </source>
</evidence>
<dbReference type="GO" id="GO:0034464">
    <property type="term" value="C:BBSome"/>
    <property type="evidence" value="ECO:0007669"/>
    <property type="project" value="InterPro"/>
</dbReference>
<evidence type="ECO:0000256" key="1">
    <source>
        <dbReference type="ARBA" id="ARBA00004309"/>
    </source>
</evidence>
<dbReference type="InterPro" id="IPR014003">
    <property type="entry name" value="BBS5_PH"/>
</dbReference>
<name>A0A5A8EN38_CAFRO</name>
<evidence type="ECO:0000256" key="7">
    <source>
        <dbReference type="ARBA" id="ARBA00023136"/>
    </source>
</evidence>
<dbReference type="Pfam" id="PF07289">
    <property type="entry name" value="BBL5"/>
    <property type="match status" value="1"/>
</dbReference>
<dbReference type="GO" id="GO:0060271">
    <property type="term" value="P:cilium assembly"/>
    <property type="evidence" value="ECO:0007669"/>
    <property type="project" value="TreeGrafter"/>
</dbReference>
<keyword evidence="8" id="KW-0206">Cytoskeleton</keyword>
<evidence type="ECO:0000313" key="13">
    <source>
        <dbReference type="EMBL" id="KAA0146660.1"/>
    </source>
</evidence>
<evidence type="ECO:0000256" key="9">
    <source>
        <dbReference type="ARBA" id="ARBA00023273"/>
    </source>
</evidence>
<dbReference type="EMBL" id="VLTM01000092">
    <property type="protein sequence ID" value="KAA0154623.1"/>
    <property type="molecule type" value="Genomic_DNA"/>
</dbReference>
<reference evidence="16 17" key="1">
    <citation type="submission" date="2019-07" db="EMBL/GenBank/DDBJ databases">
        <title>Genomes of Cafeteria roenbergensis.</title>
        <authorList>
            <person name="Fischer M.G."/>
            <person name="Hackl T."/>
            <person name="Roman M."/>
        </authorList>
    </citation>
    <scope>NUCLEOTIDE SEQUENCE [LARGE SCALE GENOMIC DNA]</scope>
    <source>
        <strain evidence="13 17">BVI</strain>
        <strain evidence="14 18">Cflag</strain>
        <strain evidence="15 16">E4-10P</strain>
    </source>
</reference>
<dbReference type="EMBL" id="VLTN01000081">
    <property type="protein sequence ID" value="KAA0146660.1"/>
    <property type="molecule type" value="Genomic_DNA"/>
</dbReference>
<dbReference type="EMBL" id="HBET01015687">
    <property type="protein sequence ID" value="CAD8566164.1"/>
    <property type="molecule type" value="Transcribed_RNA"/>
</dbReference>
<organism evidence="15 16">
    <name type="scientific">Cafeteria roenbergensis</name>
    <name type="common">Marine flagellate</name>
    <dbReference type="NCBI Taxonomy" id="33653"/>
    <lineage>
        <taxon>Eukaryota</taxon>
        <taxon>Sar</taxon>
        <taxon>Stramenopiles</taxon>
        <taxon>Bigyra</taxon>
        <taxon>Opalozoa</taxon>
        <taxon>Bicosoecida</taxon>
        <taxon>Cafeteriaceae</taxon>
        <taxon>Cafeteria</taxon>
    </lineage>
</organism>
<keyword evidence="4" id="KW-1003">Cell membrane</keyword>
<protein>
    <recommendedName>
        <fullName evidence="10">BBSome complex member BBS5 PH domain-containing protein</fullName>
    </recommendedName>
</protein>
<evidence type="ECO:0000313" key="11">
    <source>
        <dbReference type="EMBL" id="CAD8566164.1"/>
    </source>
</evidence>
<evidence type="ECO:0000259" key="10">
    <source>
        <dbReference type="SMART" id="SM00683"/>
    </source>
</evidence>
<dbReference type="AlphaFoldDB" id="A0A5A8EN38"/>
<dbReference type="PIRSF" id="PIRSF010072">
    <property type="entry name" value="DUF1448"/>
    <property type="match status" value="1"/>
</dbReference>
<dbReference type="GO" id="GO:0034451">
    <property type="term" value="C:centriolar satellite"/>
    <property type="evidence" value="ECO:0007669"/>
    <property type="project" value="UniProtKB-SubCell"/>
</dbReference>
<dbReference type="EMBL" id="VLTO01000005">
    <property type="protein sequence ID" value="KAA0177171.1"/>
    <property type="molecule type" value="Genomic_DNA"/>
</dbReference>
<dbReference type="PANTHER" id="PTHR21351:SF0">
    <property type="entry name" value="BARDET-BIEDL SYNDROME 5 PROTEIN"/>
    <property type="match status" value="1"/>
</dbReference>
<comment type="subcellular location">
    <subcellularLocation>
        <location evidence="1">Cell projection</location>
        <location evidence="1">Cilium membrane</location>
    </subcellularLocation>
    <subcellularLocation>
        <location evidence="2">Cytoplasm</location>
        <location evidence="2">Cytoskeleton</location>
        <location evidence="2">Microtubule organizing center</location>
        <location evidence="2">Centrosome</location>
        <location evidence="2">Centriolar satellite</location>
    </subcellularLocation>
</comment>
<evidence type="ECO:0000313" key="12">
    <source>
        <dbReference type="EMBL" id="CAD8566165.1"/>
    </source>
</evidence>